<feature type="region of interest" description="Disordered" evidence="1">
    <location>
        <begin position="1"/>
        <end position="23"/>
    </location>
</feature>
<proteinExistence type="predicted"/>
<comment type="caution">
    <text evidence="2">The sequence shown here is derived from an EMBL/GenBank/DDBJ whole genome shotgun (WGS) entry which is preliminary data.</text>
</comment>
<accession>A0A8K0SPB5</accession>
<protein>
    <submittedName>
        <fullName evidence="2">Uncharacterized protein</fullName>
    </submittedName>
</protein>
<dbReference type="AlphaFoldDB" id="A0A8K0SPB5"/>
<feature type="compositionally biased region" description="Low complexity" evidence="1">
    <location>
        <begin position="1"/>
        <end position="16"/>
    </location>
</feature>
<evidence type="ECO:0000313" key="3">
    <source>
        <dbReference type="Proteomes" id="UP000813444"/>
    </source>
</evidence>
<reference evidence="2" key="1">
    <citation type="journal article" date="2021" name="Nat. Commun.">
        <title>Genetic determinants of endophytism in the Arabidopsis root mycobiome.</title>
        <authorList>
            <person name="Mesny F."/>
            <person name="Miyauchi S."/>
            <person name="Thiergart T."/>
            <person name="Pickel B."/>
            <person name="Atanasova L."/>
            <person name="Karlsson M."/>
            <person name="Huettel B."/>
            <person name="Barry K.W."/>
            <person name="Haridas S."/>
            <person name="Chen C."/>
            <person name="Bauer D."/>
            <person name="Andreopoulos W."/>
            <person name="Pangilinan J."/>
            <person name="LaButti K."/>
            <person name="Riley R."/>
            <person name="Lipzen A."/>
            <person name="Clum A."/>
            <person name="Drula E."/>
            <person name="Henrissat B."/>
            <person name="Kohler A."/>
            <person name="Grigoriev I.V."/>
            <person name="Martin F.M."/>
            <person name="Hacquard S."/>
        </authorList>
    </citation>
    <scope>NUCLEOTIDE SEQUENCE</scope>
    <source>
        <strain evidence="2">MPI-CAGE-CH-0235</strain>
    </source>
</reference>
<dbReference type="Proteomes" id="UP000813444">
    <property type="component" value="Unassembled WGS sequence"/>
</dbReference>
<name>A0A8K0SPB5_9HYPO</name>
<evidence type="ECO:0000256" key="1">
    <source>
        <dbReference type="SAM" id="MobiDB-lite"/>
    </source>
</evidence>
<keyword evidence="3" id="KW-1185">Reference proteome</keyword>
<evidence type="ECO:0000313" key="2">
    <source>
        <dbReference type="EMBL" id="KAH7310454.1"/>
    </source>
</evidence>
<dbReference type="OrthoDB" id="4725912at2759"/>
<gene>
    <name evidence="2" type="ORF">B0I35DRAFT_439067</name>
</gene>
<dbReference type="EMBL" id="JAGPNK010000012">
    <property type="protein sequence ID" value="KAH7310454.1"/>
    <property type="molecule type" value="Genomic_DNA"/>
</dbReference>
<organism evidence="2 3">
    <name type="scientific">Stachybotrys elegans</name>
    <dbReference type="NCBI Taxonomy" id="80388"/>
    <lineage>
        <taxon>Eukaryota</taxon>
        <taxon>Fungi</taxon>
        <taxon>Dikarya</taxon>
        <taxon>Ascomycota</taxon>
        <taxon>Pezizomycotina</taxon>
        <taxon>Sordariomycetes</taxon>
        <taxon>Hypocreomycetidae</taxon>
        <taxon>Hypocreales</taxon>
        <taxon>Stachybotryaceae</taxon>
        <taxon>Stachybotrys</taxon>
    </lineage>
</organism>
<sequence length="200" mass="21116">MPSLSKLLGGSLSLSSHQPSDTPAALQEFHVRAAPHNSKLKAVHPAGYPETAPPLYTVAFPESSKPNVVLYRGDASPYNTIGDASVSILSSTIKLNLRGQPLALKASSSGSGKFTIQSHYGTLRWIPSEISSSYTLKNEAGHKIAQYKSDGWTGNKRLSLFVTSDAYFVEMLLLSILAGKLQNSSALEVASEVAGAAAGV</sequence>